<evidence type="ECO:0000256" key="7">
    <source>
        <dbReference type="NCBIfam" id="TIGR00188"/>
    </source>
</evidence>
<evidence type="ECO:0000256" key="1">
    <source>
        <dbReference type="ARBA" id="ARBA00002663"/>
    </source>
</evidence>
<dbReference type="HOGENOM" id="CLU_2289699_0_0_6"/>
<evidence type="ECO:0000313" key="9">
    <source>
        <dbReference type="Proteomes" id="UP000010116"/>
    </source>
</evidence>
<gene>
    <name evidence="8" type="ORF">NT02SARS_1515</name>
</gene>
<dbReference type="GO" id="GO:0000049">
    <property type="term" value="F:tRNA binding"/>
    <property type="evidence" value="ECO:0007669"/>
    <property type="project" value="InterPro"/>
</dbReference>
<keyword evidence="4" id="KW-0255">Endonuclease</keyword>
<dbReference type="GO" id="GO:0004526">
    <property type="term" value="F:ribonuclease P activity"/>
    <property type="evidence" value="ECO:0007669"/>
    <property type="project" value="UniProtKB-UniRule"/>
</dbReference>
<keyword evidence="6" id="KW-0694">RNA-binding</keyword>
<dbReference type="Pfam" id="PF00825">
    <property type="entry name" value="Ribonuclease_P"/>
    <property type="match status" value="1"/>
</dbReference>
<dbReference type="SUPFAM" id="SSF54211">
    <property type="entry name" value="Ribosomal protein S5 domain 2-like"/>
    <property type="match status" value="1"/>
</dbReference>
<dbReference type="InterPro" id="IPR014721">
    <property type="entry name" value="Ribsml_uS5_D2-typ_fold_subgr"/>
</dbReference>
<dbReference type="Gene3D" id="3.30.230.10">
    <property type="match status" value="1"/>
</dbReference>
<proteinExistence type="predicted"/>
<dbReference type="NCBIfam" id="TIGR00188">
    <property type="entry name" value="rnpA"/>
    <property type="match status" value="1"/>
</dbReference>
<keyword evidence="5" id="KW-0378">Hydrolase</keyword>
<evidence type="ECO:0000256" key="5">
    <source>
        <dbReference type="ARBA" id="ARBA00022801"/>
    </source>
</evidence>
<keyword evidence="3" id="KW-0540">Nuclease</keyword>
<dbReference type="AlphaFoldDB" id="J4KSI9"/>
<dbReference type="EMBL" id="JH611186">
    <property type="protein sequence ID" value="EJP72784.1"/>
    <property type="molecule type" value="Genomic_DNA"/>
</dbReference>
<reference evidence="8 9" key="1">
    <citation type="journal article" date="2012" name="ISME J.">
        <title>Genomic insights to SAR86, an abundant and uncultivated marine bacterial lineage.</title>
        <authorList>
            <person name="Dupont C.L."/>
            <person name="Rusch D.B."/>
            <person name="Yooseph S."/>
            <person name="Lombardo M.J."/>
            <person name="Richter R.A."/>
            <person name="Valas R."/>
            <person name="Novotny M."/>
            <person name="Yee-Greenbaum J."/>
            <person name="Selengut J.D."/>
            <person name="Haft D.H."/>
            <person name="Halpern A.L."/>
            <person name="Lasken R.S."/>
            <person name="Nealson K."/>
            <person name="Friedman R."/>
            <person name="Venter J.C."/>
        </authorList>
    </citation>
    <scope>NUCLEOTIDE SEQUENCE [LARGE SCALE GENOMIC DNA]</scope>
</reference>
<protein>
    <recommendedName>
        <fullName evidence="7">Ribonuclease P protein component</fullName>
        <ecNumber evidence="7">3.1.26.5</ecNumber>
    </recommendedName>
</protein>
<dbReference type="Proteomes" id="UP000010116">
    <property type="component" value="Unassembled WGS sequence"/>
</dbReference>
<dbReference type="PROSITE" id="PS00648">
    <property type="entry name" value="RIBONUCLEASE_P"/>
    <property type="match status" value="1"/>
</dbReference>
<name>J4KSI9_9GAMM</name>
<dbReference type="InterPro" id="IPR020568">
    <property type="entry name" value="Ribosomal_Su5_D2-typ_SF"/>
</dbReference>
<dbReference type="GO" id="GO:0030677">
    <property type="term" value="C:ribonuclease P complex"/>
    <property type="evidence" value="ECO:0007669"/>
    <property type="project" value="TreeGrafter"/>
</dbReference>
<evidence type="ECO:0000313" key="8">
    <source>
        <dbReference type="EMBL" id="EJP72784.1"/>
    </source>
</evidence>
<dbReference type="PANTHER" id="PTHR33992">
    <property type="entry name" value="RIBONUCLEASE P PROTEIN COMPONENT"/>
    <property type="match status" value="1"/>
</dbReference>
<evidence type="ECO:0000256" key="6">
    <source>
        <dbReference type="ARBA" id="ARBA00022884"/>
    </source>
</evidence>
<dbReference type="PANTHER" id="PTHR33992:SF1">
    <property type="entry name" value="RIBONUCLEASE P PROTEIN COMPONENT"/>
    <property type="match status" value="1"/>
</dbReference>
<dbReference type="InterPro" id="IPR020539">
    <property type="entry name" value="RNase_P_CS"/>
</dbReference>
<accession>J4KSI9</accession>
<sequence length="101" mass="11949">MSQQKLPKYFYSSKNLRLFYIASEPSGLRLSVPKKLFRLAVDRNRIKRQIKEIFRTNDLYFQKGCFVVMVYKPFCKLSYREASFEIVKAVKSSLNNNKAPK</sequence>
<evidence type="ECO:0000256" key="4">
    <source>
        <dbReference type="ARBA" id="ARBA00022759"/>
    </source>
</evidence>
<keyword evidence="2" id="KW-0819">tRNA processing</keyword>
<evidence type="ECO:0000256" key="2">
    <source>
        <dbReference type="ARBA" id="ARBA00022694"/>
    </source>
</evidence>
<organism evidence="8 9">
    <name type="scientific">SAR86 cluster bacterium SAR86B</name>
    <dbReference type="NCBI Taxonomy" id="1123867"/>
    <lineage>
        <taxon>Bacteria</taxon>
        <taxon>Pseudomonadati</taxon>
        <taxon>Pseudomonadota</taxon>
        <taxon>Gammaproteobacteria</taxon>
        <taxon>SAR86 cluster</taxon>
    </lineage>
</organism>
<dbReference type="EC" id="3.1.26.5" evidence="7"/>
<comment type="function">
    <text evidence="1">RNaseP catalyzes the removal of the 5'-leader sequence from pre-tRNA to produce the mature 5'-terminus. It can also cleave other RNA substrates such as 4.5S RNA. The protein component plays an auxiliary but essential role in vivo by binding to the 5'-leader sequence and broadening the substrate specificity of the ribozyme.</text>
</comment>
<dbReference type="InterPro" id="IPR000100">
    <property type="entry name" value="RNase_P"/>
</dbReference>
<dbReference type="GO" id="GO:0042781">
    <property type="term" value="F:3'-tRNA processing endoribonuclease activity"/>
    <property type="evidence" value="ECO:0007669"/>
    <property type="project" value="TreeGrafter"/>
</dbReference>
<evidence type="ECO:0000256" key="3">
    <source>
        <dbReference type="ARBA" id="ARBA00022722"/>
    </source>
</evidence>